<evidence type="ECO:0008006" key="9">
    <source>
        <dbReference type="Google" id="ProtNLM"/>
    </source>
</evidence>
<evidence type="ECO:0000313" key="8">
    <source>
        <dbReference type="Proteomes" id="UP001139887"/>
    </source>
</evidence>
<reference evidence="7" key="1">
    <citation type="submission" date="2022-07" db="EMBL/GenBank/DDBJ databases">
        <title>Phylogenomic reconstructions and comparative analyses of Kickxellomycotina fungi.</title>
        <authorList>
            <person name="Reynolds N.K."/>
            <person name="Stajich J.E."/>
            <person name="Barry K."/>
            <person name="Grigoriev I.V."/>
            <person name="Crous P."/>
            <person name="Smith M.E."/>
        </authorList>
    </citation>
    <scope>NUCLEOTIDE SEQUENCE</scope>
    <source>
        <strain evidence="7">NRRL 1566</strain>
    </source>
</reference>
<comment type="caution">
    <text evidence="7">The sequence shown here is derived from an EMBL/GenBank/DDBJ whole genome shotgun (WGS) entry which is preliminary data.</text>
</comment>
<accession>A0A9W8IAC2</accession>
<dbReference type="AlphaFoldDB" id="A0A9W8IAC2"/>
<dbReference type="GO" id="GO:0016787">
    <property type="term" value="F:hydrolase activity"/>
    <property type="evidence" value="ECO:0007669"/>
    <property type="project" value="TreeGrafter"/>
</dbReference>
<dbReference type="InterPro" id="IPR012506">
    <property type="entry name" value="TMEM86B-like"/>
</dbReference>
<feature type="transmembrane region" description="Helical" evidence="6">
    <location>
        <begin position="6"/>
        <end position="27"/>
    </location>
</feature>
<dbReference type="Proteomes" id="UP001139887">
    <property type="component" value="Unassembled WGS sequence"/>
</dbReference>
<dbReference type="PANTHER" id="PTHR31885">
    <property type="entry name" value="GH04784P"/>
    <property type="match status" value="1"/>
</dbReference>
<evidence type="ECO:0000256" key="4">
    <source>
        <dbReference type="ARBA" id="ARBA00022989"/>
    </source>
</evidence>
<evidence type="ECO:0000256" key="2">
    <source>
        <dbReference type="ARBA" id="ARBA00007375"/>
    </source>
</evidence>
<comment type="similarity">
    <text evidence="2">Belongs to the TMEM86 family.</text>
</comment>
<dbReference type="OrthoDB" id="2133758at2759"/>
<dbReference type="GO" id="GO:0016020">
    <property type="term" value="C:membrane"/>
    <property type="evidence" value="ECO:0007669"/>
    <property type="project" value="UniProtKB-SubCell"/>
</dbReference>
<gene>
    <name evidence="7" type="ORF">IWW36_001051</name>
</gene>
<dbReference type="EMBL" id="JANBUW010000011">
    <property type="protein sequence ID" value="KAJ2851567.1"/>
    <property type="molecule type" value="Genomic_DNA"/>
</dbReference>
<evidence type="ECO:0000256" key="5">
    <source>
        <dbReference type="ARBA" id="ARBA00023136"/>
    </source>
</evidence>
<dbReference type="PANTHER" id="PTHR31885:SF6">
    <property type="entry name" value="GH04784P"/>
    <property type="match status" value="1"/>
</dbReference>
<feature type="transmembrane region" description="Helical" evidence="6">
    <location>
        <begin position="124"/>
        <end position="142"/>
    </location>
</feature>
<keyword evidence="3 6" id="KW-0812">Transmembrane</keyword>
<feature type="transmembrane region" description="Helical" evidence="6">
    <location>
        <begin position="97"/>
        <end position="118"/>
    </location>
</feature>
<organism evidence="7 8">
    <name type="scientific">Coemansia brasiliensis</name>
    <dbReference type="NCBI Taxonomy" id="2650707"/>
    <lineage>
        <taxon>Eukaryota</taxon>
        <taxon>Fungi</taxon>
        <taxon>Fungi incertae sedis</taxon>
        <taxon>Zoopagomycota</taxon>
        <taxon>Kickxellomycotina</taxon>
        <taxon>Kickxellomycetes</taxon>
        <taxon>Kickxellales</taxon>
        <taxon>Kickxellaceae</taxon>
        <taxon>Coemansia</taxon>
    </lineage>
</organism>
<name>A0A9W8IAC2_9FUNG</name>
<sequence length="198" mass="21544">MLSLAHQIAVALAGIYLVAVVYSWQAIKYVLKPTVTLLIAYPTFNRPYSKISAGLLCSTLGDIFLMAPSQSMFIPGLLSFLAAHVLYIASFEAPLRLSWTAAPLAAFAASMACILWPGVTKEGIEVQLGVVVYILAITTMAFKATLTNVPMLVCGTLLFCISDAVLAYAKFIRLFAWSEFVVMLTYYMAQLCIAIVHS</sequence>
<protein>
    <recommendedName>
        <fullName evidence="9">YhhN-like protein</fullName>
    </recommendedName>
</protein>
<evidence type="ECO:0000256" key="6">
    <source>
        <dbReference type="SAM" id="Phobius"/>
    </source>
</evidence>
<evidence type="ECO:0000313" key="7">
    <source>
        <dbReference type="EMBL" id="KAJ2851567.1"/>
    </source>
</evidence>
<proteinExistence type="inferred from homology"/>
<comment type="subcellular location">
    <subcellularLocation>
        <location evidence="1">Membrane</location>
        <topology evidence="1">Multi-pass membrane protein</topology>
    </subcellularLocation>
</comment>
<feature type="transmembrane region" description="Helical" evidence="6">
    <location>
        <begin position="175"/>
        <end position="196"/>
    </location>
</feature>
<keyword evidence="5 6" id="KW-0472">Membrane</keyword>
<dbReference type="Pfam" id="PF07947">
    <property type="entry name" value="YhhN"/>
    <property type="match status" value="1"/>
</dbReference>
<evidence type="ECO:0000256" key="1">
    <source>
        <dbReference type="ARBA" id="ARBA00004141"/>
    </source>
</evidence>
<keyword evidence="8" id="KW-1185">Reference proteome</keyword>
<feature type="transmembrane region" description="Helical" evidence="6">
    <location>
        <begin position="73"/>
        <end position="90"/>
    </location>
</feature>
<evidence type="ECO:0000256" key="3">
    <source>
        <dbReference type="ARBA" id="ARBA00022692"/>
    </source>
</evidence>
<keyword evidence="4 6" id="KW-1133">Transmembrane helix</keyword>